<organism evidence="1">
    <name type="scientific">bioreactor metagenome</name>
    <dbReference type="NCBI Taxonomy" id="1076179"/>
    <lineage>
        <taxon>unclassified sequences</taxon>
        <taxon>metagenomes</taxon>
        <taxon>ecological metagenomes</taxon>
    </lineage>
</organism>
<dbReference type="EMBL" id="VSSQ01000665">
    <property type="protein sequence ID" value="MPL99418.1"/>
    <property type="molecule type" value="Genomic_DNA"/>
</dbReference>
<accession>A0A644W768</accession>
<dbReference type="AlphaFoldDB" id="A0A644W768"/>
<gene>
    <name evidence="1" type="ORF">SDC9_45636</name>
</gene>
<name>A0A644W768_9ZZZZ</name>
<reference evidence="1" key="1">
    <citation type="submission" date="2019-08" db="EMBL/GenBank/DDBJ databases">
        <authorList>
            <person name="Kucharzyk K."/>
            <person name="Murdoch R.W."/>
            <person name="Higgins S."/>
            <person name="Loffler F."/>
        </authorList>
    </citation>
    <scope>NUCLEOTIDE SEQUENCE</scope>
</reference>
<dbReference type="NCBIfam" id="NF047593">
    <property type="entry name" value="IS66_ISAeme5_TnpA"/>
    <property type="match status" value="1"/>
</dbReference>
<evidence type="ECO:0008006" key="2">
    <source>
        <dbReference type="Google" id="ProtNLM"/>
    </source>
</evidence>
<protein>
    <recommendedName>
        <fullName evidence="2">Transposase</fullName>
    </recommendedName>
</protein>
<proteinExistence type="predicted"/>
<comment type="caution">
    <text evidence="1">The sequence shown here is derived from an EMBL/GenBank/DDBJ whole genome shotgun (WGS) entry which is preliminary data.</text>
</comment>
<sequence>MTLEEYEQLEQDFLSSSTNIRSFLQSRGVSHHKYYYWKRRSRELKESAVVSDGQFLPIDLHSGSLIKPSKRGKSVKQPLIGQGEIEIELRTPSGAEFRIRGIMDSLMLSTIIASTSGRRNV</sequence>
<evidence type="ECO:0000313" key="1">
    <source>
        <dbReference type="EMBL" id="MPL99418.1"/>
    </source>
</evidence>